<reference evidence="12 15" key="2">
    <citation type="submission" date="2020-04" db="EMBL/GenBank/DDBJ databases">
        <title>Genomic analysis of gastric non-Helicobacter pylori Helicobacters isolated in Japan.</title>
        <authorList>
            <person name="Suzuki M."/>
            <person name="Rimbara E."/>
        </authorList>
    </citation>
    <scope>NUCLEOTIDE SEQUENCE [LARGE SCALE GENOMIC DNA]</scope>
    <source>
        <strain evidence="12 15">NHP19-0020</strain>
    </source>
</reference>
<dbReference type="Proteomes" id="UP000317935">
    <property type="component" value="Chromosome"/>
</dbReference>
<dbReference type="PANTHER" id="PTHR30027:SF3">
    <property type="entry name" value="16S RRNA (URACIL(1498)-N(3))-METHYLTRANSFERASE"/>
    <property type="match status" value="1"/>
</dbReference>
<dbReference type="InterPro" id="IPR046886">
    <property type="entry name" value="RsmE_MTase_dom"/>
</dbReference>
<dbReference type="Gene3D" id="3.40.1280.10">
    <property type="match status" value="1"/>
</dbReference>
<evidence type="ECO:0000256" key="2">
    <source>
        <dbReference type="ARBA" id="ARBA00005528"/>
    </source>
</evidence>
<dbReference type="OrthoDB" id="9815641at2"/>
<dbReference type="SUPFAM" id="SSF75217">
    <property type="entry name" value="alpha/beta knot"/>
    <property type="match status" value="1"/>
</dbReference>
<organism evidence="13 14">
    <name type="scientific">Helicobacter suis</name>
    <dbReference type="NCBI Taxonomy" id="104628"/>
    <lineage>
        <taxon>Bacteria</taxon>
        <taxon>Pseudomonadati</taxon>
        <taxon>Campylobacterota</taxon>
        <taxon>Epsilonproteobacteria</taxon>
        <taxon>Campylobacterales</taxon>
        <taxon>Helicobacteraceae</taxon>
        <taxon>Helicobacter</taxon>
    </lineage>
</organism>
<evidence type="ECO:0000313" key="13">
    <source>
        <dbReference type="EMBL" id="BCD69732.1"/>
    </source>
</evidence>
<keyword evidence="4 10" id="KW-0698">rRNA processing</keyword>
<feature type="domain" description="Ribosomal RNA small subunit methyltransferase E methyltransferase" evidence="11">
    <location>
        <begin position="76"/>
        <end position="220"/>
    </location>
</feature>
<keyword evidence="7 10" id="KW-0949">S-adenosyl-L-methionine</keyword>
<dbReference type="GeneID" id="56928521"/>
<evidence type="ECO:0000256" key="7">
    <source>
        <dbReference type="ARBA" id="ARBA00022691"/>
    </source>
</evidence>
<dbReference type="PIRSF" id="PIRSF015601">
    <property type="entry name" value="MTase_slr0722"/>
    <property type="match status" value="1"/>
</dbReference>
<name>A0A6J4CYG4_9HELI</name>
<evidence type="ECO:0000313" key="12">
    <source>
        <dbReference type="EMBL" id="BCD46036.1"/>
    </source>
</evidence>
<keyword evidence="15" id="KW-1185">Reference proteome</keyword>
<dbReference type="InterPro" id="IPR029028">
    <property type="entry name" value="Alpha/beta_knot_MTases"/>
</dbReference>
<accession>A0A6J4CYG4</accession>
<dbReference type="Proteomes" id="UP000509742">
    <property type="component" value="Chromosome"/>
</dbReference>
<dbReference type="PANTHER" id="PTHR30027">
    <property type="entry name" value="RIBOSOMAL RNA SMALL SUBUNIT METHYLTRANSFERASE E"/>
    <property type="match status" value="1"/>
</dbReference>
<sequence>MQFIYHKEAGSQELLLTAQSYRHVYLSRRMHAQEILVFRNLADHILYFYKPLEVKKHHARLSLLGQELRPICPKRPSHLIWAIIASKNIEKVLPYLNQMGVGKISFFYAHFSQKNEKIDAPKLERFRRILIASCEQCGRSTCMELEVLENTKMALERYPTAYIFDFHDQTQGLVSLENGIFIGPEGGFCNQERQLFKDREIYSPSPIILTSEGAALFLAAHS</sequence>
<dbReference type="InterPro" id="IPR029026">
    <property type="entry name" value="tRNA_m1G_MTases_N"/>
</dbReference>
<dbReference type="AlphaFoldDB" id="A0A6J4CYG4"/>
<protein>
    <recommendedName>
        <fullName evidence="10">Ribosomal RNA small subunit methyltransferase E</fullName>
        <ecNumber evidence="10">2.1.1.193</ecNumber>
    </recommendedName>
</protein>
<comment type="catalytic activity">
    <reaction evidence="9 10">
        <text>uridine(1498) in 16S rRNA + S-adenosyl-L-methionine = N(3)-methyluridine(1498) in 16S rRNA + S-adenosyl-L-homocysteine + H(+)</text>
        <dbReference type="Rhea" id="RHEA:42920"/>
        <dbReference type="Rhea" id="RHEA-COMP:10283"/>
        <dbReference type="Rhea" id="RHEA-COMP:10284"/>
        <dbReference type="ChEBI" id="CHEBI:15378"/>
        <dbReference type="ChEBI" id="CHEBI:57856"/>
        <dbReference type="ChEBI" id="CHEBI:59789"/>
        <dbReference type="ChEBI" id="CHEBI:65315"/>
        <dbReference type="ChEBI" id="CHEBI:74502"/>
        <dbReference type="EC" id="2.1.1.193"/>
    </reaction>
</comment>
<evidence type="ECO:0000256" key="9">
    <source>
        <dbReference type="ARBA" id="ARBA00047944"/>
    </source>
</evidence>
<evidence type="ECO:0000256" key="4">
    <source>
        <dbReference type="ARBA" id="ARBA00022552"/>
    </source>
</evidence>
<dbReference type="InterPro" id="IPR006700">
    <property type="entry name" value="RsmE"/>
</dbReference>
<evidence type="ECO:0000256" key="8">
    <source>
        <dbReference type="ARBA" id="ARBA00025699"/>
    </source>
</evidence>
<comment type="function">
    <text evidence="8 10">Specifically methylates the N3 position of the uracil ring of uridine 1498 (m3U1498) in 16S rRNA. Acts on the fully assembled 30S ribosomal subunit.</text>
</comment>
<evidence type="ECO:0000256" key="5">
    <source>
        <dbReference type="ARBA" id="ARBA00022603"/>
    </source>
</evidence>
<dbReference type="GO" id="GO:0070042">
    <property type="term" value="F:rRNA (uridine-N3-)-methyltransferase activity"/>
    <property type="evidence" value="ECO:0007669"/>
    <property type="project" value="TreeGrafter"/>
</dbReference>
<evidence type="ECO:0000313" key="14">
    <source>
        <dbReference type="Proteomes" id="UP000317935"/>
    </source>
</evidence>
<evidence type="ECO:0000256" key="10">
    <source>
        <dbReference type="PIRNR" id="PIRNR015601"/>
    </source>
</evidence>
<dbReference type="Pfam" id="PF04452">
    <property type="entry name" value="Methyltrans_RNA"/>
    <property type="match status" value="1"/>
</dbReference>
<comment type="subcellular location">
    <subcellularLocation>
        <location evidence="1 10">Cytoplasm</location>
    </subcellularLocation>
</comment>
<dbReference type="EMBL" id="AP023036">
    <property type="protein sequence ID" value="BCD46036.1"/>
    <property type="molecule type" value="Genomic_DNA"/>
</dbReference>
<proteinExistence type="inferred from homology"/>
<comment type="similarity">
    <text evidence="2 10">Belongs to the RNA methyltransferase RsmE family.</text>
</comment>
<dbReference type="CDD" id="cd18084">
    <property type="entry name" value="RsmE-like"/>
    <property type="match status" value="1"/>
</dbReference>
<dbReference type="GO" id="GO:0070475">
    <property type="term" value="P:rRNA base methylation"/>
    <property type="evidence" value="ECO:0007669"/>
    <property type="project" value="TreeGrafter"/>
</dbReference>
<keyword evidence="6 10" id="KW-0808">Transferase</keyword>
<evidence type="ECO:0000256" key="1">
    <source>
        <dbReference type="ARBA" id="ARBA00004496"/>
    </source>
</evidence>
<dbReference type="EC" id="2.1.1.193" evidence="10"/>
<dbReference type="NCBIfam" id="NF008695">
    <property type="entry name" value="PRK11713.3-3"/>
    <property type="match status" value="1"/>
</dbReference>
<evidence type="ECO:0000313" key="15">
    <source>
        <dbReference type="Proteomes" id="UP000509742"/>
    </source>
</evidence>
<dbReference type="GO" id="GO:0005737">
    <property type="term" value="C:cytoplasm"/>
    <property type="evidence" value="ECO:0007669"/>
    <property type="project" value="UniProtKB-SubCell"/>
</dbReference>
<keyword evidence="5 10" id="KW-0489">Methyltransferase</keyword>
<reference evidence="13 14" key="1">
    <citation type="submission" date="2019-06" db="EMBL/GenBank/DDBJ databases">
        <title>Complete genome sequence of Helicobacter suis SNTW101c.</title>
        <authorList>
            <person name="Rimbara E."/>
            <person name="Suzuki M."/>
            <person name="Matsui H."/>
            <person name="Nakamura M."/>
            <person name="Mori S."/>
            <person name="Shibayama K."/>
        </authorList>
    </citation>
    <scope>NUCLEOTIDE SEQUENCE [LARGE SCALE GENOMIC DNA]</scope>
    <source>
        <strain evidence="13 14">SNTW101c</strain>
    </source>
</reference>
<evidence type="ECO:0000256" key="3">
    <source>
        <dbReference type="ARBA" id="ARBA00022490"/>
    </source>
</evidence>
<dbReference type="NCBIfam" id="TIGR00046">
    <property type="entry name" value="RsmE family RNA methyltransferase"/>
    <property type="match status" value="1"/>
</dbReference>
<dbReference type="EMBL" id="AP019774">
    <property type="protein sequence ID" value="BCD69732.1"/>
    <property type="molecule type" value="Genomic_DNA"/>
</dbReference>
<keyword evidence="3 10" id="KW-0963">Cytoplasm</keyword>
<evidence type="ECO:0000256" key="6">
    <source>
        <dbReference type="ARBA" id="ARBA00022679"/>
    </source>
</evidence>
<gene>
    <name evidence="12" type="ORF">NHP190020_10750</name>
    <name evidence="13" type="ORF">SNTW_03770</name>
</gene>
<evidence type="ECO:0000259" key="11">
    <source>
        <dbReference type="Pfam" id="PF04452"/>
    </source>
</evidence>
<dbReference type="RefSeq" id="WP_006565126.1">
    <property type="nucleotide sequence ID" value="NZ_AP019774.1"/>
</dbReference>